<dbReference type="GO" id="GO:0005525">
    <property type="term" value="F:GTP binding"/>
    <property type="evidence" value="ECO:0007669"/>
    <property type="project" value="InterPro"/>
</dbReference>
<dbReference type="GO" id="GO:0007017">
    <property type="term" value="P:microtubule-based process"/>
    <property type="evidence" value="ECO:0007669"/>
    <property type="project" value="InterPro"/>
</dbReference>
<keyword evidence="3" id="KW-1185">Reference proteome</keyword>
<dbReference type="Proteomes" id="UP000186817">
    <property type="component" value="Unassembled WGS sequence"/>
</dbReference>
<dbReference type="InterPro" id="IPR036525">
    <property type="entry name" value="Tubulin/FtsZ_GTPase_sf"/>
</dbReference>
<dbReference type="PRINTS" id="PR01162">
    <property type="entry name" value="ALPHATUBULIN"/>
</dbReference>
<sequence>MLVLEIRTDFTSPRLTSVDARSSATRAFAVVNIVLDFKKWNLHFCHENTDVEWSDDLYGRPGLFTFTHDFFEKDCRAASYDAFTKICKKHIEYQDHTLTDSSTGMYAPITSRSPPMDGYALFKASLVDNVQATIQEDVLPDDVLKQHILEVMSMLIAYGAISLRAVRKFLQLRLNINLMGRRSDIRRLAMIVADELASDSQPAAAYAPVWEALSVQTSLGTTLAPHCIGAQGHGDRGRCLFSFLSDVGDAFGHAEGELHSSRWHDGPSGKTCYGQSGNGCWELFCLEHGMQPDGQLPPDQAADCNDEAVIASPKVSGEIPPMPHGVMADLSAMVVDDVCTGISRQPFPTELFFTGMEDAAHSFGRGCYAMRPKFVDPDAPADNNSRLQPGQVRSDWMSPFHFDELHPG</sequence>
<accession>A0A1Q9D4G4</accession>
<reference evidence="2 3" key="1">
    <citation type="submission" date="2016-02" db="EMBL/GenBank/DDBJ databases">
        <title>Genome analysis of coral dinoflagellate symbionts highlights evolutionary adaptations to a symbiotic lifestyle.</title>
        <authorList>
            <person name="Aranda M."/>
            <person name="Li Y."/>
            <person name="Liew Y.J."/>
            <person name="Baumgarten S."/>
            <person name="Simakov O."/>
            <person name="Wilson M."/>
            <person name="Piel J."/>
            <person name="Ashoor H."/>
            <person name="Bougouffa S."/>
            <person name="Bajic V.B."/>
            <person name="Ryu T."/>
            <person name="Ravasi T."/>
            <person name="Bayer T."/>
            <person name="Micklem G."/>
            <person name="Kim H."/>
            <person name="Bhak J."/>
            <person name="Lajeunesse T.C."/>
            <person name="Voolstra C.R."/>
        </authorList>
    </citation>
    <scope>NUCLEOTIDE SEQUENCE [LARGE SCALE GENOMIC DNA]</scope>
    <source>
        <strain evidence="2 3">CCMP2467</strain>
    </source>
</reference>
<gene>
    <name evidence="2" type="ORF">AK812_SmicGene28408</name>
</gene>
<evidence type="ECO:0000256" key="1">
    <source>
        <dbReference type="ARBA" id="ARBA00022490"/>
    </source>
</evidence>
<organism evidence="2 3">
    <name type="scientific">Symbiodinium microadriaticum</name>
    <name type="common">Dinoflagellate</name>
    <name type="synonym">Zooxanthella microadriatica</name>
    <dbReference type="NCBI Taxonomy" id="2951"/>
    <lineage>
        <taxon>Eukaryota</taxon>
        <taxon>Sar</taxon>
        <taxon>Alveolata</taxon>
        <taxon>Dinophyceae</taxon>
        <taxon>Suessiales</taxon>
        <taxon>Symbiodiniaceae</taxon>
        <taxon>Symbiodinium</taxon>
    </lineage>
</organism>
<proteinExistence type="predicted"/>
<keyword evidence="1" id="KW-0963">Cytoplasm</keyword>
<dbReference type="AlphaFoldDB" id="A0A1Q9D4G4"/>
<dbReference type="OrthoDB" id="1662883at2759"/>
<dbReference type="GO" id="GO:0005200">
    <property type="term" value="F:structural constituent of cytoskeleton"/>
    <property type="evidence" value="ECO:0007669"/>
    <property type="project" value="InterPro"/>
</dbReference>
<evidence type="ECO:0000313" key="2">
    <source>
        <dbReference type="EMBL" id="OLP90068.1"/>
    </source>
</evidence>
<evidence type="ECO:0000313" key="3">
    <source>
        <dbReference type="Proteomes" id="UP000186817"/>
    </source>
</evidence>
<dbReference type="InterPro" id="IPR002452">
    <property type="entry name" value="Alpha_tubulin"/>
</dbReference>
<name>A0A1Q9D4G4_SYMMI</name>
<protein>
    <submittedName>
        <fullName evidence="2">Tubulin alpha chain</fullName>
    </submittedName>
</protein>
<dbReference type="Gene3D" id="3.40.50.1440">
    <property type="entry name" value="Tubulin/FtsZ, GTPase domain"/>
    <property type="match status" value="1"/>
</dbReference>
<dbReference type="SUPFAM" id="SSF52490">
    <property type="entry name" value="Tubulin nucleotide-binding domain-like"/>
    <property type="match status" value="1"/>
</dbReference>
<dbReference type="EMBL" id="LSRX01000729">
    <property type="protein sequence ID" value="OLP90068.1"/>
    <property type="molecule type" value="Genomic_DNA"/>
</dbReference>
<comment type="caution">
    <text evidence="2">The sequence shown here is derived from an EMBL/GenBank/DDBJ whole genome shotgun (WGS) entry which is preliminary data.</text>
</comment>
<dbReference type="GO" id="GO:0005874">
    <property type="term" value="C:microtubule"/>
    <property type="evidence" value="ECO:0007669"/>
    <property type="project" value="InterPro"/>
</dbReference>